<dbReference type="GO" id="GO:0005634">
    <property type="term" value="C:nucleus"/>
    <property type="evidence" value="ECO:0007669"/>
    <property type="project" value="InterPro"/>
</dbReference>
<dbReference type="InterPro" id="IPR036236">
    <property type="entry name" value="Znf_C2H2_sf"/>
</dbReference>
<dbReference type="SUPFAM" id="SSF57667">
    <property type="entry name" value="beta-beta-alpha zinc fingers"/>
    <property type="match status" value="3"/>
</dbReference>
<evidence type="ECO:0000256" key="1">
    <source>
        <dbReference type="ARBA" id="ARBA00022723"/>
    </source>
</evidence>
<feature type="compositionally biased region" description="Basic residues" evidence="11">
    <location>
        <begin position="548"/>
        <end position="561"/>
    </location>
</feature>
<protein>
    <submittedName>
        <fullName evidence="16">Zinc finger protein 236-like</fullName>
    </submittedName>
</protein>
<evidence type="ECO:0000259" key="12">
    <source>
        <dbReference type="PROSITE" id="PS50157"/>
    </source>
</evidence>
<evidence type="ECO:0000256" key="6">
    <source>
        <dbReference type="ARBA" id="ARBA00023242"/>
    </source>
</evidence>
<name>A0A6J2TKQ3_DROLE</name>
<dbReference type="InterPro" id="IPR012934">
    <property type="entry name" value="Znf_AD"/>
</dbReference>
<dbReference type="Proteomes" id="UP000504634">
    <property type="component" value="Unplaced"/>
</dbReference>
<keyword evidence="2" id="KW-0677">Repeat</keyword>
<dbReference type="GO" id="GO:0000978">
    <property type="term" value="F:RNA polymerase II cis-regulatory region sequence-specific DNA binding"/>
    <property type="evidence" value="ECO:0007669"/>
    <property type="project" value="TreeGrafter"/>
</dbReference>
<evidence type="ECO:0000256" key="11">
    <source>
        <dbReference type="SAM" id="MobiDB-lite"/>
    </source>
</evidence>
<feature type="binding site" evidence="10">
    <location>
        <position position="418"/>
    </location>
    <ligand>
        <name>Zn(2+)</name>
        <dbReference type="ChEBI" id="CHEBI:29105"/>
    </ligand>
</feature>
<dbReference type="GO" id="GO:0008270">
    <property type="term" value="F:zinc ion binding"/>
    <property type="evidence" value="ECO:0007669"/>
    <property type="project" value="UniProtKB-UniRule"/>
</dbReference>
<evidence type="ECO:0000313" key="16">
    <source>
        <dbReference type="RefSeq" id="XP_030376599.1"/>
    </source>
</evidence>
<dbReference type="InterPro" id="IPR050527">
    <property type="entry name" value="Snail/Krueppel_Znf"/>
</dbReference>
<evidence type="ECO:0000259" key="13">
    <source>
        <dbReference type="PROSITE" id="PS50950"/>
    </source>
</evidence>
<proteinExistence type="inferred from homology"/>
<feature type="domain" description="ZAD" evidence="14">
    <location>
        <begin position="369"/>
        <end position="445"/>
    </location>
</feature>
<feature type="region of interest" description="Disordered" evidence="11">
    <location>
        <begin position="757"/>
        <end position="776"/>
    </location>
</feature>
<evidence type="ECO:0000256" key="4">
    <source>
        <dbReference type="ARBA" id="ARBA00022833"/>
    </source>
</evidence>
<keyword evidence="4 10" id="KW-0862">Zinc</keyword>
<keyword evidence="5 9" id="KW-0238">DNA-binding</keyword>
<feature type="domain" description="C2H2-type" evidence="12">
    <location>
        <begin position="673"/>
        <end position="700"/>
    </location>
</feature>
<dbReference type="RefSeq" id="XP_030376599.1">
    <property type="nucleotide sequence ID" value="XM_030520739.1"/>
</dbReference>
<dbReference type="PROSITE" id="PS50950">
    <property type="entry name" value="ZF_THAP"/>
    <property type="match status" value="1"/>
</dbReference>
<dbReference type="InterPro" id="IPR013087">
    <property type="entry name" value="Znf_C2H2_type"/>
</dbReference>
<dbReference type="PROSITE" id="PS50157">
    <property type="entry name" value="ZINC_FINGER_C2H2_2"/>
    <property type="match status" value="4"/>
</dbReference>
<keyword evidence="6" id="KW-0539">Nucleus</keyword>
<dbReference type="SUPFAM" id="SSF57716">
    <property type="entry name" value="Glucocorticoid receptor-like (DNA-binding domain)"/>
    <property type="match status" value="2"/>
</dbReference>
<reference evidence="16" key="1">
    <citation type="submission" date="2025-08" db="UniProtKB">
        <authorList>
            <consortium name="RefSeq"/>
        </authorList>
    </citation>
    <scope>IDENTIFICATION</scope>
    <source>
        <strain evidence="16">11010-0011.00</strain>
        <tissue evidence="16">Whole body</tissue>
    </source>
</reference>
<evidence type="ECO:0000256" key="8">
    <source>
        <dbReference type="PROSITE-ProRule" id="PRU00042"/>
    </source>
</evidence>
<evidence type="ECO:0000313" key="15">
    <source>
        <dbReference type="Proteomes" id="UP000504634"/>
    </source>
</evidence>
<dbReference type="GeneID" id="115625605"/>
<evidence type="ECO:0000256" key="9">
    <source>
        <dbReference type="PROSITE-ProRule" id="PRU00309"/>
    </source>
</evidence>
<dbReference type="PANTHER" id="PTHR24388:SF53">
    <property type="entry name" value="CHORION TRANSCRIPTION FACTOR CF2-RELATED"/>
    <property type="match status" value="1"/>
</dbReference>
<feature type="domain" description="C2H2-type" evidence="12">
    <location>
        <begin position="730"/>
        <end position="753"/>
    </location>
</feature>
<dbReference type="Gene3D" id="3.30.160.60">
    <property type="entry name" value="Classic Zinc Finger"/>
    <property type="match status" value="3"/>
</dbReference>
<dbReference type="InterPro" id="IPR006612">
    <property type="entry name" value="THAP_Znf"/>
</dbReference>
<dbReference type="SMART" id="SM00868">
    <property type="entry name" value="zf-AD"/>
    <property type="match status" value="1"/>
</dbReference>
<dbReference type="PANTHER" id="PTHR24388">
    <property type="entry name" value="ZINC FINGER PROTEIN"/>
    <property type="match status" value="1"/>
</dbReference>
<feature type="domain" description="THAP-type" evidence="13">
    <location>
        <begin position="1"/>
        <end position="85"/>
    </location>
</feature>
<feature type="region of interest" description="Disordered" evidence="11">
    <location>
        <begin position="530"/>
        <end position="567"/>
    </location>
</feature>
<evidence type="ECO:0000259" key="14">
    <source>
        <dbReference type="PROSITE" id="PS51915"/>
    </source>
</evidence>
<dbReference type="PROSITE" id="PS51915">
    <property type="entry name" value="ZAD"/>
    <property type="match status" value="1"/>
</dbReference>
<organism evidence="15 16">
    <name type="scientific">Drosophila lebanonensis</name>
    <name type="common">Fruit fly</name>
    <name type="synonym">Scaptodrosophila lebanonensis</name>
    <dbReference type="NCBI Taxonomy" id="7225"/>
    <lineage>
        <taxon>Eukaryota</taxon>
        <taxon>Metazoa</taxon>
        <taxon>Ecdysozoa</taxon>
        <taxon>Arthropoda</taxon>
        <taxon>Hexapoda</taxon>
        <taxon>Insecta</taxon>
        <taxon>Pterygota</taxon>
        <taxon>Neoptera</taxon>
        <taxon>Endopterygota</taxon>
        <taxon>Diptera</taxon>
        <taxon>Brachycera</taxon>
        <taxon>Muscomorpha</taxon>
        <taxon>Ephydroidea</taxon>
        <taxon>Drosophilidae</taxon>
        <taxon>Scaptodrosophila</taxon>
    </lineage>
</organism>
<feature type="binding site" evidence="10">
    <location>
        <position position="421"/>
    </location>
    <ligand>
        <name>Zn(2+)</name>
        <dbReference type="ChEBI" id="CHEBI:29105"/>
    </ligand>
</feature>
<dbReference type="GO" id="GO:0000981">
    <property type="term" value="F:DNA-binding transcription factor activity, RNA polymerase II-specific"/>
    <property type="evidence" value="ECO:0007669"/>
    <property type="project" value="TreeGrafter"/>
</dbReference>
<evidence type="ECO:0000256" key="2">
    <source>
        <dbReference type="ARBA" id="ARBA00022737"/>
    </source>
</evidence>
<keyword evidence="3 8" id="KW-0863">Zinc-finger</keyword>
<dbReference type="Pfam" id="PF05485">
    <property type="entry name" value="THAP"/>
    <property type="match status" value="1"/>
</dbReference>
<feature type="domain" description="C2H2-type" evidence="12">
    <location>
        <begin position="701"/>
        <end position="729"/>
    </location>
</feature>
<dbReference type="Pfam" id="PF00096">
    <property type="entry name" value="zf-C2H2"/>
    <property type="match status" value="2"/>
</dbReference>
<accession>A0A6J2TKQ3</accession>
<comment type="similarity">
    <text evidence="7">Belongs to the snail C2H2-type zinc-finger protein family.</text>
</comment>
<evidence type="ECO:0000256" key="10">
    <source>
        <dbReference type="PROSITE-ProRule" id="PRU01263"/>
    </source>
</evidence>
<dbReference type="AlphaFoldDB" id="A0A6J2TKQ3"/>
<evidence type="ECO:0000256" key="3">
    <source>
        <dbReference type="ARBA" id="ARBA00022771"/>
    </source>
</evidence>
<dbReference type="SMART" id="SM00355">
    <property type="entry name" value="ZnF_C2H2"/>
    <property type="match status" value="6"/>
</dbReference>
<feature type="binding site" evidence="10">
    <location>
        <position position="371"/>
    </location>
    <ligand>
        <name>Zn(2+)</name>
        <dbReference type="ChEBI" id="CHEBI:29105"/>
    </ligand>
</feature>
<dbReference type="SMART" id="SM00692">
    <property type="entry name" value="DM3"/>
    <property type="match status" value="1"/>
</dbReference>
<keyword evidence="1 10" id="KW-0479">Metal-binding</keyword>
<evidence type="ECO:0000256" key="7">
    <source>
        <dbReference type="ARBA" id="ARBA00037948"/>
    </source>
</evidence>
<feature type="domain" description="C2H2-type" evidence="12">
    <location>
        <begin position="609"/>
        <end position="637"/>
    </location>
</feature>
<dbReference type="SMART" id="SM00980">
    <property type="entry name" value="THAP"/>
    <property type="match status" value="1"/>
</dbReference>
<dbReference type="Pfam" id="PF07776">
    <property type="entry name" value="zf-AD"/>
    <property type="match status" value="1"/>
</dbReference>
<dbReference type="PROSITE" id="PS00028">
    <property type="entry name" value="ZINC_FINGER_C2H2_1"/>
    <property type="match status" value="4"/>
</dbReference>
<gene>
    <name evidence="16" type="primary">LOC115625605</name>
</gene>
<dbReference type="Gene3D" id="3.40.1800.20">
    <property type="match status" value="1"/>
</dbReference>
<sequence>MKCCVKNCENKKGMNNQHTLFSFPSDEKLLKKWLKFTKRTDPFNKKTWRVCEEHFNPEDVHGRMQCDLGFRSRLVLKTGAVPCINKNDVSLLDQFREEKRKNKQLVEELLADAERAEDYAKTVADKVHLKPRVFDDQEDEESPLKEPQVDIEFNSDTVLSQDSETILSDELLDLENDVCSEVIDIEEKLEKDNSSRIYGRKNKQIVDGQLFGAENDEHDYARTMSEEPCTKTRVFCAQEDEASPLQEPQIDFELDSGGVVSENSKPSLSDCLRDLQNEVCLGDVLVVEDPTNANASYNLIVHQQPLASTDLNLQAVNTQNKLLRWDDVIVLDTSENNKTDKKVLEASKFIKKAATTIFYTGQEISDSMKKCRICARYFIADANAKDLFDETNGALLYNIEAVTGIMIQLLEGLPHYICSGCFSDLGRATAFRENCIRSEEILSLQIQEQEQIAQSIEIIEDVDDHENCEELQRKQIFDHLGHNGVQVELEPILKNDATTKEKPPETPSNADPLCVGVAESNINRLLREANGGAKRAKRMKTKKEVERPKRKRKPKERKPRKVFTPEERRLRKKMQNSNLNIVCDICGHISGTRNGFTMHKLRHTGTKNFACSECPKKFYQNCMLQLHIRVVHKHERPFHCRYCELTFGDNGARYKHEAKMHGVGKKVDTPSNNECDICGFVSSNRTSLNMHKLRHTGTKNFQCPECPMKFYQNFMMQVHVRVKHRNEKPFSCRHCEKKYTTPTKRYLHERKIHGIQPKRVRSSVRPAESVKNPAEV</sequence>
<evidence type="ECO:0000256" key="5">
    <source>
        <dbReference type="ARBA" id="ARBA00023125"/>
    </source>
</evidence>
<feature type="binding site" evidence="10">
    <location>
        <position position="374"/>
    </location>
    <ligand>
        <name>Zn(2+)</name>
        <dbReference type="ChEBI" id="CHEBI:29105"/>
    </ligand>
</feature>
<keyword evidence="15" id="KW-1185">Reference proteome</keyword>
<dbReference type="OrthoDB" id="4327074at2759"/>